<feature type="domain" description="Carbohydrate-binding" evidence="1">
    <location>
        <begin position="41"/>
        <end position="195"/>
    </location>
</feature>
<dbReference type="Gene3D" id="2.60.40.1190">
    <property type="match status" value="1"/>
</dbReference>
<dbReference type="InterPro" id="IPR010502">
    <property type="entry name" value="Carb-bd_dom_fam9"/>
</dbReference>
<dbReference type="GO" id="GO:0030246">
    <property type="term" value="F:carbohydrate binding"/>
    <property type="evidence" value="ECO:0007669"/>
    <property type="project" value="InterPro"/>
</dbReference>
<dbReference type="Pfam" id="PF19313">
    <property type="entry name" value="DUF5916"/>
    <property type="match status" value="1"/>
</dbReference>
<evidence type="ECO:0000259" key="2">
    <source>
        <dbReference type="Pfam" id="PF19313"/>
    </source>
</evidence>
<proteinExistence type="predicted"/>
<evidence type="ECO:0000313" key="4">
    <source>
        <dbReference type="Proteomes" id="UP000290261"/>
    </source>
</evidence>
<dbReference type="Proteomes" id="UP000290261">
    <property type="component" value="Unassembled WGS sequence"/>
</dbReference>
<dbReference type="AlphaFoldDB" id="A0A444VRU8"/>
<gene>
    <name evidence="3" type="ORF">DN53_04855</name>
</gene>
<sequence length="873" mass="99992">MGKIFLWPALLLASIQVLEAQIIEKKKYTTMAIEDGRTPVIDGTMDDPVWDLVGWGGDFIEVRPDENTPPSFQTKFKIIYDAKYIYFGIRAFDAAPDSIVRRMGRRDTFDGDWVEVEIDSYHDLRTAFSFTATVAGVRGDEFISNNGEDWDSSWNPIWVTKTRIDDEGWTAEIRIPLSQLRFNADKEQVWGLQVLRRYFRNEERSVWQRIPQDAPGWVSEFGELHGLKNLTPQNQLEIQPFTVTQLKTYEKEEGNPFRDGNDFKLNGGVDAKIGVTNDLTLDLTVNPDFGQVEADPSAIALDGFQIFFQERRPFFVENKNIFDYRFSHASDNLFYSRRIGRTPQGYPNVTGDQYVDRPGNTTILGAAKFSGKTKEGWSIGVMESLTAKEYAKIDTNGERSEELVEPLTNYFVGRLQKDFNNNNSYIGGIVTATNRFDVPDQLNFLHTDAYSGGLDFKHQWNNRNYYLMGYSIFSKVKGSGEAIAATQNTLTHLFQRTDAGHVEVDSTRTSLAGTGGKLEYGKVGGGNLRYTIGAFWKSPELEINDIGFLRQTDEFRQYNTVAYESTRQMGKFRRVGANFNYFNSFDFEGNRNRMQYQFGADGTFLNNWGFDVGGGHIPINYRTAHLQGGPRFKLSRENFVWFIANTDLRKKLRFSTDMLYSEGKQGHFTIFEFTGGITYQPSNALSVSFSPQYARYPHKTQYVTETQFNGMPRYITSEIDNKTLSAAIRVNYTINPNLTIQYYGQPFIARGRYSHFNYITNPVAESLFDRYQLLEEGQITKQSDTGMYVVDENLDGTVDYRFDDPDFSLVEFRSNLVIRWEYIPGSELFLVWSQGISNFMDPSESLTRGLESGIFGQKPENIFLMKLTYRLAL</sequence>
<dbReference type="SUPFAM" id="SSF49344">
    <property type="entry name" value="CBD9-like"/>
    <property type="match status" value="1"/>
</dbReference>
<dbReference type="GO" id="GO:0016052">
    <property type="term" value="P:carbohydrate catabolic process"/>
    <property type="evidence" value="ECO:0007669"/>
    <property type="project" value="InterPro"/>
</dbReference>
<dbReference type="GO" id="GO:0004553">
    <property type="term" value="F:hydrolase activity, hydrolyzing O-glycosyl compounds"/>
    <property type="evidence" value="ECO:0007669"/>
    <property type="project" value="InterPro"/>
</dbReference>
<name>A0A444VRU8_9FLAO</name>
<dbReference type="Pfam" id="PF06452">
    <property type="entry name" value="CBM9_1"/>
    <property type="match status" value="1"/>
</dbReference>
<protein>
    <submittedName>
        <fullName evidence="3">Hydrolase</fullName>
    </submittedName>
</protein>
<dbReference type="EMBL" id="JJMP01000001">
    <property type="protein sequence ID" value="RYC53537.1"/>
    <property type="molecule type" value="Genomic_DNA"/>
</dbReference>
<evidence type="ECO:0000259" key="1">
    <source>
        <dbReference type="Pfam" id="PF06452"/>
    </source>
</evidence>
<comment type="caution">
    <text evidence="3">The sequence shown here is derived from an EMBL/GenBank/DDBJ whole genome shotgun (WGS) entry which is preliminary data.</text>
</comment>
<reference evidence="3 4" key="1">
    <citation type="submission" date="2014-04" db="EMBL/GenBank/DDBJ databases">
        <title>Whole genome of Muricauda olearia.</title>
        <authorList>
            <person name="Zhang X.-H."/>
            <person name="Tang K."/>
        </authorList>
    </citation>
    <scope>NUCLEOTIDE SEQUENCE [LARGE SCALE GENOMIC DNA]</scope>
    <source>
        <strain evidence="3 4">Th120</strain>
    </source>
</reference>
<dbReference type="InterPro" id="IPR045670">
    <property type="entry name" value="DUF5916"/>
</dbReference>
<dbReference type="RefSeq" id="WP_129653194.1">
    <property type="nucleotide sequence ID" value="NZ_ML142907.1"/>
</dbReference>
<accession>A0A444VRU8</accession>
<evidence type="ECO:0000313" key="3">
    <source>
        <dbReference type="EMBL" id="RYC53537.1"/>
    </source>
</evidence>
<feature type="domain" description="DUF5916" evidence="2">
    <location>
        <begin position="235"/>
        <end position="869"/>
    </location>
</feature>
<organism evidence="3 4">
    <name type="scientific">Flagellimonas olearia</name>
    <dbReference type="NCBI Taxonomy" id="552546"/>
    <lineage>
        <taxon>Bacteria</taxon>
        <taxon>Pseudomonadati</taxon>
        <taxon>Bacteroidota</taxon>
        <taxon>Flavobacteriia</taxon>
        <taxon>Flavobacteriales</taxon>
        <taxon>Flavobacteriaceae</taxon>
        <taxon>Flagellimonas</taxon>
    </lineage>
</organism>
<keyword evidence="4" id="KW-1185">Reference proteome</keyword>
<keyword evidence="3" id="KW-0378">Hydrolase</keyword>
<dbReference type="CDD" id="cd09618">
    <property type="entry name" value="CBM9_like_2"/>
    <property type="match status" value="1"/>
</dbReference>